<dbReference type="OrthoDB" id="6605262at2759"/>
<organism evidence="2 3">
    <name type="scientific">Lepeophtheirus salmonis</name>
    <name type="common">Salmon louse</name>
    <name type="synonym">Caligus salmonis</name>
    <dbReference type="NCBI Taxonomy" id="72036"/>
    <lineage>
        <taxon>Eukaryota</taxon>
        <taxon>Metazoa</taxon>
        <taxon>Ecdysozoa</taxon>
        <taxon>Arthropoda</taxon>
        <taxon>Crustacea</taxon>
        <taxon>Multicrustacea</taxon>
        <taxon>Hexanauplia</taxon>
        <taxon>Copepoda</taxon>
        <taxon>Siphonostomatoida</taxon>
        <taxon>Caligidae</taxon>
        <taxon>Lepeophtheirus</taxon>
    </lineage>
</organism>
<dbReference type="EMBL" id="HG994589">
    <property type="protein sequence ID" value="CAF2793471.1"/>
    <property type="molecule type" value="Genomic_DNA"/>
</dbReference>
<dbReference type="AlphaFoldDB" id="A0A7R8CJK2"/>
<feature type="region of interest" description="Disordered" evidence="1">
    <location>
        <begin position="177"/>
        <end position="219"/>
    </location>
</feature>
<name>A0A7R8CJK2_LEPSM</name>
<dbReference type="Proteomes" id="UP000675881">
    <property type="component" value="Chromosome 10"/>
</dbReference>
<evidence type="ECO:0000313" key="2">
    <source>
        <dbReference type="EMBL" id="CAF2793471.1"/>
    </source>
</evidence>
<evidence type="ECO:0000313" key="3">
    <source>
        <dbReference type="Proteomes" id="UP000675881"/>
    </source>
</evidence>
<gene>
    <name evidence="2" type="ORF">LSAA_2433</name>
</gene>
<sequence>MTNQELVEWNNKSLQDPLEFSAGEEWISKHGRVIEEDIPKVTVDTVEDTRTNENELDEDKSILPANDLHKVVDRYWIPGDKILSEKQEQNIITQDMSERTTTSAAGYNMGDLKTSDLEKVLRQGRTVKSVITPYDNDSNSMAIQGHVTSQSSHRNRKVDKENVHEIQRIHGDKLRTDRYVTKEFAEDRGSESPAGGDESTEETESRDGDKRQFFSEKRG</sequence>
<reference evidence="2" key="1">
    <citation type="submission" date="2021-02" db="EMBL/GenBank/DDBJ databases">
        <authorList>
            <person name="Bekaert M."/>
        </authorList>
    </citation>
    <scope>NUCLEOTIDE SEQUENCE</scope>
    <source>
        <strain evidence="2">IoA-00</strain>
    </source>
</reference>
<feature type="compositionally biased region" description="Basic and acidic residues" evidence="1">
    <location>
        <begin position="177"/>
        <end position="190"/>
    </location>
</feature>
<feature type="compositionally biased region" description="Basic and acidic residues" evidence="1">
    <location>
        <begin position="203"/>
        <end position="219"/>
    </location>
</feature>
<accession>A0A7R8CJK2</accession>
<keyword evidence="3" id="KW-1185">Reference proteome</keyword>
<evidence type="ECO:0000256" key="1">
    <source>
        <dbReference type="SAM" id="MobiDB-lite"/>
    </source>
</evidence>
<feature type="compositionally biased region" description="Polar residues" evidence="1">
    <location>
        <begin position="135"/>
        <end position="152"/>
    </location>
</feature>
<feature type="region of interest" description="Disordered" evidence="1">
    <location>
        <begin position="131"/>
        <end position="162"/>
    </location>
</feature>
<proteinExistence type="predicted"/>
<protein>
    <submittedName>
        <fullName evidence="2">(salmon louse) hypothetical protein</fullName>
    </submittedName>
</protein>